<protein>
    <submittedName>
        <fullName evidence="1">Uncharacterized protein</fullName>
    </submittedName>
</protein>
<organism evidence="1 2">
    <name type="scientific">Sporothrix schenckii 1099-18</name>
    <dbReference type="NCBI Taxonomy" id="1397361"/>
    <lineage>
        <taxon>Eukaryota</taxon>
        <taxon>Fungi</taxon>
        <taxon>Dikarya</taxon>
        <taxon>Ascomycota</taxon>
        <taxon>Pezizomycotina</taxon>
        <taxon>Sordariomycetes</taxon>
        <taxon>Sordariomycetidae</taxon>
        <taxon>Ophiostomatales</taxon>
        <taxon>Ophiostomataceae</taxon>
        <taxon>Sporothrix</taxon>
    </lineage>
</organism>
<dbReference type="AlphaFoldDB" id="A0A0F2LZ90"/>
<evidence type="ECO:0000313" key="2">
    <source>
        <dbReference type="Proteomes" id="UP000033710"/>
    </source>
</evidence>
<accession>A0A0F2LZ90</accession>
<dbReference type="RefSeq" id="XP_016584496.1">
    <property type="nucleotide sequence ID" value="XM_016727899.1"/>
</dbReference>
<comment type="caution">
    <text evidence="1">The sequence shown here is derived from an EMBL/GenBank/DDBJ whole genome shotgun (WGS) entry which is preliminary data.</text>
</comment>
<dbReference type="VEuPathDB" id="FungiDB:SPSK_00960"/>
<name>A0A0F2LZ90_SPOSC</name>
<reference evidence="1 2" key="2">
    <citation type="journal article" date="2015" name="Eukaryot. Cell">
        <title>Asexual propagation of a virulent clone complex in a human and feline outbreak of sporotrichosis.</title>
        <authorList>
            <person name="Teixeira Mde M."/>
            <person name="Rodrigues A.M."/>
            <person name="Tsui C.K."/>
            <person name="de Almeida L.G."/>
            <person name="Van Diepeningen A.D."/>
            <person name="van den Ende B.G."/>
            <person name="Fernandes G.F."/>
            <person name="Kano R."/>
            <person name="Hamelin R.C."/>
            <person name="Lopes-Bezerra L.M."/>
            <person name="Vasconcelos A.T."/>
            <person name="de Hoog S."/>
            <person name="de Camargo Z.P."/>
            <person name="Felipe M.S."/>
        </authorList>
    </citation>
    <scope>NUCLEOTIDE SEQUENCE [LARGE SCALE GENOMIC DNA]</scope>
    <source>
        <strain evidence="1 2">1099-18</strain>
    </source>
</reference>
<dbReference type="GeneID" id="27663176"/>
<proteinExistence type="predicted"/>
<dbReference type="KEGG" id="ssck:SPSK_00960"/>
<gene>
    <name evidence="1" type="ORF">SPSK_00960</name>
</gene>
<sequence length="77" mass="8547">MPYLWLSSKKISGLASDDEDGYHDIPAGALDGHVRFYNATTGVGEQLGGGARRFLFFFFFLSDDGTLQPPMRARRFG</sequence>
<dbReference type="EMBL" id="AXCR01000011">
    <property type="protein sequence ID" value="KJR81820.1"/>
    <property type="molecule type" value="Genomic_DNA"/>
</dbReference>
<dbReference type="Proteomes" id="UP000033710">
    <property type="component" value="Unassembled WGS sequence"/>
</dbReference>
<evidence type="ECO:0000313" key="1">
    <source>
        <dbReference type="EMBL" id="KJR81820.1"/>
    </source>
</evidence>
<reference evidence="1 2" key="1">
    <citation type="journal article" date="2014" name="BMC Genomics">
        <title>Comparative genomics of the major fungal agents of human and animal Sporotrichosis: Sporothrix schenckii and Sporothrix brasiliensis.</title>
        <authorList>
            <person name="Teixeira M.M."/>
            <person name="de Almeida L.G."/>
            <person name="Kubitschek-Barreira P."/>
            <person name="Alves F.L."/>
            <person name="Kioshima E.S."/>
            <person name="Abadio A.K."/>
            <person name="Fernandes L."/>
            <person name="Derengowski L.S."/>
            <person name="Ferreira K.S."/>
            <person name="Souza R.C."/>
            <person name="Ruiz J.C."/>
            <person name="de Andrade N.C."/>
            <person name="Paes H.C."/>
            <person name="Nicola A.M."/>
            <person name="Albuquerque P."/>
            <person name="Gerber A.L."/>
            <person name="Martins V.P."/>
            <person name="Peconick L.D."/>
            <person name="Neto A.V."/>
            <person name="Chaucanez C.B."/>
            <person name="Silva P.A."/>
            <person name="Cunha O.L."/>
            <person name="de Oliveira F.F."/>
            <person name="dos Santos T.C."/>
            <person name="Barros A.L."/>
            <person name="Soares M.A."/>
            <person name="de Oliveira L.M."/>
            <person name="Marini M.M."/>
            <person name="Villalobos-Duno H."/>
            <person name="Cunha M.M."/>
            <person name="de Hoog S."/>
            <person name="da Silveira J.F."/>
            <person name="Henrissat B."/>
            <person name="Nino-Vega G.A."/>
            <person name="Cisalpino P.S."/>
            <person name="Mora-Montes H.M."/>
            <person name="Almeida S.R."/>
            <person name="Stajich J.E."/>
            <person name="Lopes-Bezerra L.M."/>
            <person name="Vasconcelos A.T."/>
            <person name="Felipe M.S."/>
        </authorList>
    </citation>
    <scope>NUCLEOTIDE SEQUENCE [LARGE SCALE GENOMIC DNA]</scope>
    <source>
        <strain evidence="1 2">1099-18</strain>
    </source>
</reference>